<evidence type="ECO:0000256" key="1">
    <source>
        <dbReference type="ARBA" id="ARBA00009986"/>
    </source>
</evidence>
<dbReference type="InterPro" id="IPR051020">
    <property type="entry name" value="ALDH-related_metabolic_enz"/>
</dbReference>
<dbReference type="InterPro" id="IPR016162">
    <property type="entry name" value="Ald_DH_N"/>
</dbReference>
<reference evidence="6 7" key="1">
    <citation type="journal article" date="2020" name="Int. J. Syst. Evol. Microbiol.">
        <title>Ureaplasma miroungigenitalium sp. nov. isolated from northern elephant seals (Mirounga angustirostris) and Ureaplasma zalophigenitalium sp. nov. isolated from California sea lions (Zalophus californianus).</title>
        <authorList>
            <person name="Volokhov D.V."/>
            <person name="Gulland F.M."/>
            <person name="Gao Y."/>
            <person name="Chizhikov V.E."/>
        </authorList>
    </citation>
    <scope>NUCLEOTIDE SEQUENCE [LARGE SCALE GENOMIC DNA]</scope>
    <source>
        <strain evidence="6 7">CSL7644-GEN</strain>
    </source>
</reference>
<dbReference type="InterPro" id="IPR016160">
    <property type="entry name" value="Ald_DH_CS_CYS"/>
</dbReference>
<gene>
    <name evidence="6" type="ORF">OF365_02990</name>
</gene>
<evidence type="ECO:0000259" key="5">
    <source>
        <dbReference type="Pfam" id="PF00171"/>
    </source>
</evidence>
<dbReference type="InterPro" id="IPR016163">
    <property type="entry name" value="Ald_DH_C"/>
</dbReference>
<dbReference type="InterPro" id="IPR015590">
    <property type="entry name" value="Aldehyde_DH_dom"/>
</dbReference>
<dbReference type="Proteomes" id="UP001207252">
    <property type="component" value="Unassembled WGS sequence"/>
</dbReference>
<organism evidence="6 7">
    <name type="scientific">Ureaplasma zalophigenitalium</name>
    <dbReference type="NCBI Taxonomy" id="907723"/>
    <lineage>
        <taxon>Bacteria</taxon>
        <taxon>Bacillati</taxon>
        <taxon>Mycoplasmatota</taxon>
        <taxon>Mycoplasmoidales</taxon>
        <taxon>Mycoplasmoidaceae</taxon>
        <taxon>Ureaplasma</taxon>
    </lineage>
</organism>
<dbReference type="PROSITE" id="PS00070">
    <property type="entry name" value="ALDEHYDE_DEHYDR_CYS"/>
    <property type="match status" value="1"/>
</dbReference>
<comment type="caution">
    <text evidence="6">The sequence shown here is derived from an EMBL/GenBank/DDBJ whole genome shotgun (WGS) entry which is preliminary data.</text>
</comment>
<evidence type="ECO:0000313" key="7">
    <source>
        <dbReference type="Proteomes" id="UP001207252"/>
    </source>
</evidence>
<feature type="active site" evidence="3">
    <location>
        <position position="250"/>
    </location>
</feature>
<dbReference type="InterPro" id="IPR016161">
    <property type="entry name" value="Ald_DH/histidinol_DH"/>
</dbReference>
<evidence type="ECO:0000256" key="3">
    <source>
        <dbReference type="PROSITE-ProRule" id="PRU10007"/>
    </source>
</evidence>
<dbReference type="SUPFAM" id="SSF53720">
    <property type="entry name" value="ALDH-like"/>
    <property type="match status" value="1"/>
</dbReference>
<evidence type="ECO:0000256" key="2">
    <source>
        <dbReference type="ARBA" id="ARBA00023002"/>
    </source>
</evidence>
<comment type="similarity">
    <text evidence="1 4">Belongs to the aldehyde dehydrogenase family.</text>
</comment>
<dbReference type="Pfam" id="PF00171">
    <property type="entry name" value="Aldedh"/>
    <property type="match status" value="1"/>
</dbReference>
<sequence length="476" mass="52504">MLQPKLLINGEFITTDNFVNVINPSNNQIIAQVPQINDPEAIHDVFYQAHQAFQTYSQTSMEYRINLLQAFANEISAHQNELADLLVLEIAKSPKDSLQEVLRTIDYMHETIAVYQEMINHPLSFSAQDLKTPNKTAVYHRVPYGVVLAISPFNYPLNLLMTKLAPALITGNTVVYKPATQGSLVGLKIAELAQKAQYPKGVINSLMTNARQNGVLLASNPYVRVMNFTGSPNVGHLLAKHTNNVHLILELGGKDPALVLDDADFDLASQEIIKGAFSYSGQRCTAIKRVLVSRQNHDLLVSKMLDQLKKVSVGLPADNPVVGPLISTQALEYNLKLIQDAQDKKATLLTPLKYELTNNLLYPVLIDGVNEKMRVAFEEPFGPILPILVYDDYDQAIKMINDSEFGLQASIFTKDMALAQTLAMQIDAGTININKASSRGPDILPFLGVKNSGFGVQGVKEALVSMTNFKGIVFNK</sequence>
<keyword evidence="2 4" id="KW-0560">Oxidoreductase</keyword>
<dbReference type="Gene3D" id="3.40.605.10">
    <property type="entry name" value="Aldehyde Dehydrogenase, Chain A, domain 1"/>
    <property type="match status" value="1"/>
</dbReference>
<accession>A0ABT3BPZ0</accession>
<evidence type="ECO:0000313" key="6">
    <source>
        <dbReference type="EMBL" id="MCV3754331.1"/>
    </source>
</evidence>
<keyword evidence="7" id="KW-1185">Reference proteome</keyword>
<proteinExistence type="inferred from homology"/>
<dbReference type="InterPro" id="IPR029510">
    <property type="entry name" value="Ald_DH_CS_GLU"/>
</dbReference>
<dbReference type="Gene3D" id="3.40.309.10">
    <property type="entry name" value="Aldehyde Dehydrogenase, Chain A, domain 2"/>
    <property type="match status" value="1"/>
</dbReference>
<dbReference type="PANTHER" id="PTHR42991">
    <property type="entry name" value="ALDEHYDE DEHYDROGENASE"/>
    <property type="match status" value="1"/>
</dbReference>
<dbReference type="RefSeq" id="WP_263818135.1">
    <property type="nucleotide sequence ID" value="NZ_JAOXHJ010000008.1"/>
</dbReference>
<feature type="domain" description="Aldehyde dehydrogenase" evidence="5">
    <location>
        <begin position="17"/>
        <end position="470"/>
    </location>
</feature>
<dbReference type="EMBL" id="JAOXHJ010000008">
    <property type="protein sequence ID" value="MCV3754331.1"/>
    <property type="molecule type" value="Genomic_DNA"/>
</dbReference>
<evidence type="ECO:0000256" key="4">
    <source>
        <dbReference type="RuleBase" id="RU003345"/>
    </source>
</evidence>
<name>A0ABT3BPZ0_9BACT</name>
<dbReference type="PANTHER" id="PTHR42991:SF1">
    <property type="entry name" value="ALDEHYDE DEHYDROGENASE"/>
    <property type="match status" value="1"/>
</dbReference>
<protein>
    <submittedName>
        <fullName evidence="6">Aldehyde dehydrogenase family protein</fullName>
    </submittedName>
</protein>
<dbReference type="PROSITE" id="PS00687">
    <property type="entry name" value="ALDEHYDE_DEHYDR_GLU"/>
    <property type="match status" value="1"/>
</dbReference>